<dbReference type="EMBL" id="CAEKKB010000005">
    <property type="protein sequence ID" value="CAB4310245.1"/>
    <property type="molecule type" value="Genomic_DNA"/>
</dbReference>
<organism evidence="1 3">
    <name type="scientific">Prunus armeniaca</name>
    <name type="common">Apricot</name>
    <name type="synonym">Armeniaca vulgaris</name>
    <dbReference type="NCBI Taxonomy" id="36596"/>
    <lineage>
        <taxon>Eukaryota</taxon>
        <taxon>Viridiplantae</taxon>
        <taxon>Streptophyta</taxon>
        <taxon>Embryophyta</taxon>
        <taxon>Tracheophyta</taxon>
        <taxon>Spermatophyta</taxon>
        <taxon>Magnoliopsida</taxon>
        <taxon>eudicotyledons</taxon>
        <taxon>Gunneridae</taxon>
        <taxon>Pentapetalae</taxon>
        <taxon>rosids</taxon>
        <taxon>fabids</taxon>
        <taxon>Rosales</taxon>
        <taxon>Rosaceae</taxon>
        <taxon>Amygdaloideae</taxon>
        <taxon>Amygdaleae</taxon>
        <taxon>Prunus</taxon>
    </lineage>
</organism>
<proteinExistence type="predicted"/>
<accession>A0A6J5UT86</accession>
<dbReference type="Proteomes" id="UP000507222">
    <property type="component" value="Unassembled WGS sequence"/>
</dbReference>
<dbReference type="AlphaFoldDB" id="A0A6J5UT86"/>
<reference evidence="1 3" key="2">
    <citation type="submission" date="2020-05" db="EMBL/GenBank/DDBJ databases">
        <authorList>
            <person name="Campoy J."/>
            <person name="Schneeberger K."/>
            <person name="Spophaly S."/>
        </authorList>
    </citation>
    <scope>NUCLEOTIDE SEQUENCE [LARGE SCALE GENOMIC DNA]</scope>
    <source>
        <strain evidence="1">PruArmRojPasFocal</strain>
    </source>
</reference>
<evidence type="ECO:0000313" key="3">
    <source>
        <dbReference type="Proteomes" id="UP000507222"/>
    </source>
</evidence>
<evidence type="ECO:0000313" key="1">
    <source>
        <dbReference type="EMBL" id="CAB4279816.1"/>
    </source>
</evidence>
<evidence type="ECO:0000313" key="2">
    <source>
        <dbReference type="EMBL" id="CAB4310245.1"/>
    </source>
</evidence>
<dbReference type="Proteomes" id="UP000507245">
    <property type="component" value="Unassembled WGS sequence"/>
</dbReference>
<reference evidence="4" key="1">
    <citation type="journal article" date="2020" name="Genome Biol.">
        <title>Gamete binning: chromosome-level and haplotype-resolved genome assembly enabled by high-throughput single-cell sequencing of gamete genomes.</title>
        <authorList>
            <person name="Campoy J.A."/>
            <person name="Sun H."/>
            <person name="Goel M."/>
            <person name="Jiao W.-B."/>
            <person name="Folz-Donahue K."/>
            <person name="Wang N."/>
            <person name="Rubio M."/>
            <person name="Liu C."/>
            <person name="Kukat C."/>
            <person name="Ruiz D."/>
            <person name="Huettel B."/>
            <person name="Schneeberger K."/>
        </authorList>
    </citation>
    <scope>NUCLEOTIDE SEQUENCE [LARGE SCALE GENOMIC DNA]</scope>
    <source>
        <strain evidence="4">cv. Rojo Pasion</strain>
    </source>
</reference>
<name>A0A6J5UT86_PRUAR</name>
<gene>
    <name evidence="1" type="ORF">CURHAP_LOCUS32439</name>
    <name evidence="2" type="ORF">ORAREDHAP_LOCUS32040</name>
</gene>
<sequence>MSSSNLRMSNNSFLLIQTKQAAVPLHSRTTLLLTHHRLTLLLINTAGNSACLNASASFLISPSSVEAGTQPPSRVSKVEAGKLPSKHQLSDVMGTSRHLGLQISPRAMSCAACCWVFEQISARGIFASRFLSFSFFSIDSCKTNPG</sequence>
<keyword evidence="4" id="KW-1185">Reference proteome</keyword>
<protein>
    <submittedName>
        <fullName evidence="1">Uncharacterized protein</fullName>
    </submittedName>
</protein>
<dbReference type="EMBL" id="CAEKDK010000005">
    <property type="protein sequence ID" value="CAB4279816.1"/>
    <property type="molecule type" value="Genomic_DNA"/>
</dbReference>
<evidence type="ECO:0000313" key="4">
    <source>
        <dbReference type="Proteomes" id="UP000507245"/>
    </source>
</evidence>